<protein>
    <submittedName>
        <fullName evidence="1">Uncharacterized protein</fullName>
    </submittedName>
</protein>
<dbReference type="EMBL" id="UINC01025191">
    <property type="protein sequence ID" value="SVB00317.1"/>
    <property type="molecule type" value="Genomic_DNA"/>
</dbReference>
<evidence type="ECO:0000313" key="1">
    <source>
        <dbReference type="EMBL" id="SVB00317.1"/>
    </source>
</evidence>
<name>A0A382AH84_9ZZZZ</name>
<gene>
    <name evidence="1" type="ORF">METZ01_LOCUS153171</name>
</gene>
<accession>A0A382AH84</accession>
<reference evidence="1" key="1">
    <citation type="submission" date="2018-05" db="EMBL/GenBank/DDBJ databases">
        <authorList>
            <person name="Lanie J.A."/>
            <person name="Ng W.-L."/>
            <person name="Kazmierczak K.M."/>
            <person name="Andrzejewski T.M."/>
            <person name="Davidsen T.M."/>
            <person name="Wayne K.J."/>
            <person name="Tettelin H."/>
            <person name="Glass J.I."/>
            <person name="Rusch D."/>
            <person name="Podicherti R."/>
            <person name="Tsui H.-C.T."/>
            <person name="Winkler M.E."/>
        </authorList>
    </citation>
    <scope>NUCLEOTIDE SEQUENCE</scope>
</reference>
<proteinExistence type="predicted"/>
<sequence>MSFNLDVIDTGVSANDGQGDPLRTAFSKSYNNDHTLSGQIVTLSGAIELDYVTRDTAISGNFNTRLGSTGENLLSQITGNDGDILDIKALTGSIPVSTYRSFDNLSSGQYVEITGTKTSAISEGKFNILLSECHYGTGVSFTTSPYSFTSGSFSRIDYPVKDIGSPYETEKIYSIHATDLNSLKIQRNKDPLNEAVSGNGITTTVLDGYGYHYLKTDLIEY</sequence>
<organism evidence="1">
    <name type="scientific">marine metagenome</name>
    <dbReference type="NCBI Taxonomy" id="408172"/>
    <lineage>
        <taxon>unclassified sequences</taxon>
        <taxon>metagenomes</taxon>
        <taxon>ecological metagenomes</taxon>
    </lineage>
</organism>
<dbReference type="AlphaFoldDB" id="A0A382AH84"/>